<feature type="domain" description="AMP-dependent synthetase/ligase" evidence="1">
    <location>
        <begin position="462"/>
        <end position="812"/>
    </location>
</feature>
<dbReference type="GO" id="GO:0003824">
    <property type="term" value="F:catalytic activity"/>
    <property type="evidence" value="ECO:0007669"/>
    <property type="project" value="InterPro"/>
</dbReference>
<dbReference type="InterPro" id="IPR042099">
    <property type="entry name" value="ANL_N_sf"/>
</dbReference>
<dbReference type="PANTHER" id="PTHR45527">
    <property type="entry name" value="NONRIBOSOMAL PEPTIDE SYNTHETASE"/>
    <property type="match status" value="1"/>
</dbReference>
<dbReference type="GO" id="GO:0031177">
    <property type="term" value="F:phosphopantetheine binding"/>
    <property type="evidence" value="ECO:0007669"/>
    <property type="project" value="TreeGrafter"/>
</dbReference>
<evidence type="ECO:0000313" key="4">
    <source>
        <dbReference type="Proteomes" id="UP000012227"/>
    </source>
</evidence>
<dbReference type="Gene3D" id="3.40.50.12780">
    <property type="entry name" value="N-terminal domain of ligase-like"/>
    <property type="match status" value="1"/>
</dbReference>
<dbReference type="SUPFAM" id="SSF56801">
    <property type="entry name" value="Acetyl-CoA synthetase-like"/>
    <property type="match status" value="1"/>
</dbReference>
<dbReference type="GO" id="GO:0044550">
    <property type="term" value="P:secondary metabolite biosynthetic process"/>
    <property type="evidence" value="ECO:0007669"/>
    <property type="project" value="TreeGrafter"/>
</dbReference>
<dbReference type="NCBIfam" id="TIGR01733">
    <property type="entry name" value="AA-adenyl-dom"/>
    <property type="match status" value="1"/>
</dbReference>
<dbReference type="Gene3D" id="3.30.559.30">
    <property type="entry name" value="Nonribosomal peptide synthetase, condensation domain"/>
    <property type="match status" value="1"/>
</dbReference>
<dbReference type="Gene3D" id="3.30.559.10">
    <property type="entry name" value="Chloramphenicol acetyltransferase-like domain"/>
    <property type="match status" value="1"/>
</dbReference>
<dbReference type="InterPro" id="IPR023213">
    <property type="entry name" value="CAT-like_dom_sf"/>
</dbReference>
<dbReference type="Pfam" id="PF00668">
    <property type="entry name" value="Condensation"/>
    <property type="match status" value="1"/>
</dbReference>
<accession>N1W926</accession>
<proteinExistence type="predicted"/>
<evidence type="ECO:0000313" key="3">
    <source>
        <dbReference type="EMBL" id="EMY69950.1"/>
    </source>
</evidence>
<dbReference type="Pfam" id="PF00501">
    <property type="entry name" value="AMP-binding"/>
    <property type="match status" value="1"/>
</dbReference>
<dbReference type="InterPro" id="IPR045851">
    <property type="entry name" value="AMP-bd_C_sf"/>
</dbReference>
<dbReference type="RefSeq" id="WP_002981383.1">
    <property type="nucleotide sequence ID" value="NZ_AOGY02000042.1"/>
</dbReference>
<name>N1W926_9LEPT</name>
<dbReference type="SUPFAM" id="SSF52777">
    <property type="entry name" value="CoA-dependent acyltransferases"/>
    <property type="match status" value="2"/>
</dbReference>
<dbReference type="GO" id="GO:0005737">
    <property type="term" value="C:cytoplasm"/>
    <property type="evidence" value="ECO:0007669"/>
    <property type="project" value="TreeGrafter"/>
</dbReference>
<reference evidence="3 4" key="1">
    <citation type="submission" date="2013-03" db="EMBL/GenBank/DDBJ databases">
        <authorList>
            <person name="Harkins D.M."/>
            <person name="Durkin A.S."/>
            <person name="Brinkac L.M."/>
            <person name="Haft D.H."/>
            <person name="Selengut J.D."/>
            <person name="Sanka R."/>
            <person name="DePew J."/>
            <person name="Purushe J."/>
            <person name="Galloway R.L."/>
            <person name="Vinetz J.M."/>
            <person name="Sutton G.G."/>
            <person name="Nierman W.C."/>
            <person name="Fouts D.E."/>
        </authorList>
    </citation>
    <scope>NUCLEOTIDE SEQUENCE [LARGE SCALE GENOMIC DNA]</scope>
    <source>
        <strain evidence="3 4">Waz Holland</strain>
    </source>
</reference>
<dbReference type="PANTHER" id="PTHR45527:SF1">
    <property type="entry name" value="FATTY ACID SYNTHASE"/>
    <property type="match status" value="1"/>
</dbReference>
<sequence length="900" mass="102510">MSYSRLSTQQLDIYKEQLLYPSSTIYNLIGVVSINGKIDVGNFIEVVRFFVSNSPILNSKISIIDNVPVLERINDRDIKLEVIEYDQTQDISEFYNTFIDKVSLVPFDIKSDNRLCSFSILHLSNKNLYLVAKFHHILIDAWGANLALNQVIKSYNNICSGKMDGPPVQYDYSVYLNNELEYLASDKYQKDKRFWKSEFLTKPEQLFKKQYQNIDPLNCKIEKVIISRREYELLSNSVSHLNSNFFHITLGMLFVLFNKLNGTSNFCVGIPVLNRKNSYFLNTIGLFVSVFPLRIDFDGEFTLSELVTNIISKLKTNYRFQRFPVSEISREVNIDSATKIPLYEIALSNINFDSNEKIESAEVEYLHVPNKAQALPVSVYIGDFDDNNDICIDFIFNESCFTNVQIRSMLDSFSRLMSMFPEAIDTKIKEIDLVSFAEAEKFSACISESTDQPFVPIHKLFESIAVEYSDRIAIVSDAKALTYRELNEKANMLSDFLMHTCSVRKGECIGVQIDNSEYLVVALLAILKIGASYIPIDMKVPEDRLSFMLVDSRSKLLLSENDFENIGINYINVIKIFETSFDLNSCNPNCVIEEYDSIYTIYTSGSTGDPKGATVSHGSFSNLMKWYIGLFDKQRGNSTLLVAPISFDLAQKNIFAPLLTGSKLYLHKFIFMDYDYIKKVLLGEPIEYINCAPSAFYPLVNFGELGEGYEHLERLQILVLGGEPINGKNLVNWIQSDRFSTRLINTYGPTECTDISSSYEITKQEISEAKSIPIGKPILNSRTYILDKYSRILPPGFVGEIAIGGKGVGKGYINNYQLTKERFIKDAYSSGLIYLTGDMGVYRENGIIEYYGRLDNQVKVNGYRVELEEIEKQLNKSEFIQSSVVVLDNKGKLLSYVIPK</sequence>
<dbReference type="Gene3D" id="3.30.300.30">
    <property type="match status" value="1"/>
</dbReference>
<gene>
    <name evidence="3" type="ORF">LEP1GSC199_2376</name>
</gene>
<organism evidence="3 4">
    <name type="scientific">Leptospira vanthielii serovar Holland str. Waz Holland = ATCC 700522</name>
    <dbReference type="NCBI Taxonomy" id="1218591"/>
    <lineage>
        <taxon>Bacteria</taxon>
        <taxon>Pseudomonadati</taxon>
        <taxon>Spirochaetota</taxon>
        <taxon>Spirochaetia</taxon>
        <taxon>Leptospirales</taxon>
        <taxon>Leptospiraceae</taxon>
        <taxon>Leptospira</taxon>
    </lineage>
</organism>
<dbReference type="GO" id="GO:0043041">
    <property type="term" value="P:amino acid activation for nonribosomal peptide biosynthetic process"/>
    <property type="evidence" value="ECO:0007669"/>
    <property type="project" value="TreeGrafter"/>
</dbReference>
<dbReference type="CDD" id="cd05930">
    <property type="entry name" value="A_NRPS"/>
    <property type="match status" value="1"/>
</dbReference>
<evidence type="ECO:0000259" key="1">
    <source>
        <dbReference type="Pfam" id="PF00501"/>
    </source>
</evidence>
<dbReference type="EMBL" id="AOGY02000042">
    <property type="protein sequence ID" value="EMY69950.1"/>
    <property type="molecule type" value="Genomic_DNA"/>
</dbReference>
<protein>
    <submittedName>
        <fullName evidence="3">AMP-binding enzyme</fullName>
    </submittedName>
</protein>
<dbReference type="AlphaFoldDB" id="N1W926"/>
<evidence type="ECO:0000259" key="2">
    <source>
        <dbReference type="Pfam" id="PF00668"/>
    </source>
</evidence>
<dbReference type="Proteomes" id="UP000012227">
    <property type="component" value="Unassembled WGS sequence"/>
</dbReference>
<feature type="domain" description="Condensation" evidence="2">
    <location>
        <begin position="6"/>
        <end position="441"/>
    </location>
</feature>
<dbReference type="InterPro" id="IPR000873">
    <property type="entry name" value="AMP-dep_synth/lig_dom"/>
</dbReference>
<dbReference type="InterPro" id="IPR001242">
    <property type="entry name" value="Condensation_dom"/>
</dbReference>
<dbReference type="InterPro" id="IPR010071">
    <property type="entry name" value="AA_adenyl_dom"/>
</dbReference>
<dbReference type="STRING" id="1218591.LEP1GSC199_2376"/>
<comment type="caution">
    <text evidence="3">The sequence shown here is derived from an EMBL/GenBank/DDBJ whole genome shotgun (WGS) entry which is preliminary data.</text>
</comment>